<evidence type="ECO:0000313" key="2">
    <source>
        <dbReference type="Proteomes" id="UP001303115"/>
    </source>
</evidence>
<name>A0AAN6P989_9PEZI</name>
<evidence type="ECO:0008006" key="3">
    <source>
        <dbReference type="Google" id="ProtNLM"/>
    </source>
</evidence>
<comment type="caution">
    <text evidence="1">The sequence shown here is derived from an EMBL/GenBank/DDBJ whole genome shotgun (WGS) entry which is preliminary data.</text>
</comment>
<proteinExistence type="predicted"/>
<dbReference type="SUPFAM" id="SSF56112">
    <property type="entry name" value="Protein kinase-like (PK-like)"/>
    <property type="match status" value="1"/>
</dbReference>
<organism evidence="1 2">
    <name type="scientific">Parachaetomium inaequale</name>
    <dbReference type="NCBI Taxonomy" id="2588326"/>
    <lineage>
        <taxon>Eukaryota</taxon>
        <taxon>Fungi</taxon>
        <taxon>Dikarya</taxon>
        <taxon>Ascomycota</taxon>
        <taxon>Pezizomycotina</taxon>
        <taxon>Sordariomycetes</taxon>
        <taxon>Sordariomycetidae</taxon>
        <taxon>Sordariales</taxon>
        <taxon>Chaetomiaceae</taxon>
        <taxon>Parachaetomium</taxon>
    </lineage>
</organism>
<reference evidence="2" key="1">
    <citation type="journal article" date="2023" name="Mol. Phylogenet. Evol.">
        <title>Genome-scale phylogeny and comparative genomics of the fungal order Sordariales.</title>
        <authorList>
            <person name="Hensen N."/>
            <person name="Bonometti L."/>
            <person name="Westerberg I."/>
            <person name="Brannstrom I.O."/>
            <person name="Guillou S."/>
            <person name="Cros-Aarteil S."/>
            <person name="Calhoun S."/>
            <person name="Haridas S."/>
            <person name="Kuo A."/>
            <person name="Mondo S."/>
            <person name="Pangilinan J."/>
            <person name="Riley R."/>
            <person name="LaButti K."/>
            <person name="Andreopoulos B."/>
            <person name="Lipzen A."/>
            <person name="Chen C."/>
            <person name="Yan M."/>
            <person name="Daum C."/>
            <person name="Ng V."/>
            <person name="Clum A."/>
            <person name="Steindorff A."/>
            <person name="Ohm R.A."/>
            <person name="Martin F."/>
            <person name="Silar P."/>
            <person name="Natvig D.O."/>
            <person name="Lalanne C."/>
            <person name="Gautier V."/>
            <person name="Ament-Velasquez S.L."/>
            <person name="Kruys A."/>
            <person name="Hutchinson M.I."/>
            <person name="Powell A.J."/>
            <person name="Barry K."/>
            <person name="Miller A.N."/>
            <person name="Grigoriev I.V."/>
            <person name="Debuchy R."/>
            <person name="Gladieux P."/>
            <person name="Hiltunen Thoren M."/>
            <person name="Johannesson H."/>
        </authorList>
    </citation>
    <scope>NUCLEOTIDE SEQUENCE [LARGE SCALE GENOMIC DNA]</scope>
    <source>
        <strain evidence="2">CBS 284.82</strain>
    </source>
</reference>
<accession>A0AAN6P989</accession>
<evidence type="ECO:0000313" key="1">
    <source>
        <dbReference type="EMBL" id="KAK4031802.1"/>
    </source>
</evidence>
<sequence length="263" mass="28977">MPPLSQAEEQAIANRIVEELSQTPYSLSSITQLHGSTANFVFHSTLVQPLPAEDDSTATTVIIKHSTEFVAIIRDFPLINTQVLEDLPGTNDLKTAFFLPNATDLLPGSSPLTIGHHLGSWLRSETLETLVAVFGKEFEKPPGAEADKHWGMIHGDFWSGNLIGDLWERKIFNDLDIVMPVVQGVIEGYGEVSEELAFRAAIHAGVQLISWYSRRPWSGALMPPPKVIIAGLTIGRGIILKAWEQDRKFFEHGVLASLFAKKG</sequence>
<gene>
    <name evidence="1" type="ORF">C8A01DRAFT_51243</name>
</gene>
<dbReference type="AlphaFoldDB" id="A0AAN6P989"/>
<protein>
    <recommendedName>
        <fullName evidence="3">Aminoglycoside phosphotransferase domain-containing protein</fullName>
    </recommendedName>
</protein>
<keyword evidence="2" id="KW-1185">Reference proteome</keyword>
<dbReference type="Proteomes" id="UP001303115">
    <property type="component" value="Unassembled WGS sequence"/>
</dbReference>
<dbReference type="InterPro" id="IPR011009">
    <property type="entry name" value="Kinase-like_dom_sf"/>
</dbReference>
<dbReference type="EMBL" id="MU854699">
    <property type="protein sequence ID" value="KAK4031802.1"/>
    <property type="molecule type" value="Genomic_DNA"/>
</dbReference>